<dbReference type="GO" id="GO:0043565">
    <property type="term" value="F:sequence-specific DNA binding"/>
    <property type="evidence" value="ECO:0007669"/>
    <property type="project" value="InterPro"/>
</dbReference>
<feature type="compositionally biased region" description="Acidic residues" evidence="4">
    <location>
        <begin position="586"/>
        <end position="601"/>
    </location>
</feature>
<feature type="compositionally biased region" description="Low complexity" evidence="4">
    <location>
        <begin position="62"/>
        <end position="71"/>
    </location>
</feature>
<dbReference type="Gene3D" id="2.60.200.20">
    <property type="match status" value="1"/>
</dbReference>
<feature type="compositionally biased region" description="Polar residues" evidence="4">
    <location>
        <begin position="1202"/>
        <end position="1214"/>
    </location>
</feature>
<feature type="domain" description="FHA" evidence="5">
    <location>
        <begin position="452"/>
        <end position="503"/>
    </location>
</feature>
<dbReference type="OrthoDB" id="5402974at2759"/>
<keyword evidence="1 3" id="KW-0238">DNA-binding</keyword>
<dbReference type="InterPro" id="IPR036390">
    <property type="entry name" value="WH_DNA-bd_sf"/>
</dbReference>
<feature type="compositionally biased region" description="Polar residues" evidence="4">
    <location>
        <begin position="815"/>
        <end position="828"/>
    </location>
</feature>
<feature type="region of interest" description="Disordered" evidence="4">
    <location>
        <begin position="222"/>
        <end position="248"/>
    </location>
</feature>
<sequence>MRYIGLPADIFGGLKLPAILQNNEGFKGHWHASLASAALQLCRELAGTVPSQSDHPQPQGLNNPNPTAFNPNPFPLSPPFSRAAHVPSFTATARRGWPFEVRARSSAQTVERKLADGFIESGSHRLFTCPYFHEATATSCAWCDPEERCPSCVSIWNRLRRPRFRIDGDIVSWSIDSCHATAQTLEGDCQSKDHCALDYDDMTDDEEDGDVGSRNGELEATNTLQDTGESSATHLQESASNTVKPEIPHSPEYLFSREIPSFPLQQSNMEDPDELQDTSTHPAPKCENGHELPSLNNIQEQEKVCFEGGPSQQNGNQSARISAYAKLQFEDGAYYMNTISVILGRDLEVSREARRQVTRQKRQNSVGEVHTPVVAQGEDSRTVVSASGGFVGRNPKPRKHKSNKSKSGSSTSDPVRTALPLPATTFQHALDVDSPEVDVAALLPDPYEEPLVAIHEPVASDGTISLSKSISRKHCKIAYNYVSDGFEMTILGRNGAFVDNQHYDAGAVVSLHHGSEIQVGGVKIAFNLPTEALPDGDQQSSSGRMSFAFEDETGGDIDVDDSADDFEDLDVARRPRLDPYWSQGDDSQDAEEDSGSEDQEEEVQRPQRVKLTQKKQLSASKPSKVTLKNGHKKSGKAREIPRAQGEKEPEKKKPAKISTHKAAKKRLSAKEDVADVATSIEGAEEDAISDTPAAAQSTLGKKRTKTPAEASKRTKSKSPTDDSGKPQVNRDQALVNGEGGINVEGLQPGTVIPARRKGPGRPPKDGIMSKREKALIAKREKERERAIKLGEDPDNLPPLDLSAPKPRPKDGSKDANATETPNAPSMTPNVEAGEDSPAEKRVVRPSKVRTPSPEMKEEDFTREQLERPAGNYVSLLYEVLQEKGKLNLQQIYVAMEKKWPFFRFRGGSGGWQSSVRHNLGQHDAFRKVEKDGKGYTWEINPDVSIEPVKKQKKQATPPPPPQPPRAYNHQYHAPGSYPSQPHGYPPPLPNGTYPNRGPQYQQTGVPAPLGGAPPVVGPGQQPSNYSSPYAPAPAASGHRPPAAQYPNGTTPTTQHPPAQYHGLPSNPPNAQRPPGPANATPAPHQQGQSAPPPARGPWSRDALLTTVSRIYADKVPPGTDLDRLCSRAIDAFLFPDQFQRTQAPLHGMEVDIVNALAAAHESQKTGRPVQTPAPPTMHGGSAPSQSQSPAPQQSLAQAQAQTVPHASTPVQSQPYAPPPRGQTPQAPQPEPLTRPNSVHSIRQDGSHTPPLPPQQPAAQMPANPVQPAPAALPNGHDQVSGSLPMPESSGALKRSAEEAAGSDDETKRARIS</sequence>
<comment type="subcellular location">
    <subcellularLocation>
        <location evidence="3">Nucleus</location>
    </subcellularLocation>
</comment>
<feature type="compositionally biased region" description="Pro residues" evidence="4">
    <location>
        <begin position="1215"/>
        <end position="1232"/>
    </location>
</feature>
<keyword evidence="8" id="KW-1185">Reference proteome</keyword>
<reference evidence="7" key="1">
    <citation type="journal article" date="2020" name="Stud. Mycol.">
        <title>101 Dothideomycetes genomes: a test case for predicting lifestyles and emergence of pathogens.</title>
        <authorList>
            <person name="Haridas S."/>
            <person name="Albert R."/>
            <person name="Binder M."/>
            <person name="Bloem J."/>
            <person name="Labutti K."/>
            <person name="Salamov A."/>
            <person name="Andreopoulos B."/>
            <person name="Baker S."/>
            <person name="Barry K."/>
            <person name="Bills G."/>
            <person name="Bluhm B."/>
            <person name="Cannon C."/>
            <person name="Castanera R."/>
            <person name="Culley D."/>
            <person name="Daum C."/>
            <person name="Ezra D."/>
            <person name="Gonzalez J."/>
            <person name="Henrissat B."/>
            <person name="Kuo A."/>
            <person name="Liang C."/>
            <person name="Lipzen A."/>
            <person name="Lutzoni F."/>
            <person name="Magnuson J."/>
            <person name="Mondo S."/>
            <person name="Nolan M."/>
            <person name="Ohm R."/>
            <person name="Pangilinan J."/>
            <person name="Park H.-J."/>
            <person name="Ramirez L."/>
            <person name="Alfaro M."/>
            <person name="Sun H."/>
            <person name="Tritt A."/>
            <person name="Yoshinaga Y."/>
            <person name="Zwiers L.-H."/>
            <person name="Turgeon B."/>
            <person name="Goodwin S."/>
            <person name="Spatafora J."/>
            <person name="Crous P."/>
            <person name="Grigoriev I."/>
        </authorList>
    </citation>
    <scope>NUCLEOTIDE SEQUENCE</scope>
    <source>
        <strain evidence="7">CBS 133067</strain>
    </source>
</reference>
<feature type="compositionally biased region" description="Basic and acidic residues" evidence="4">
    <location>
        <begin position="762"/>
        <end position="791"/>
    </location>
</feature>
<feature type="compositionally biased region" description="Basic residues" evidence="4">
    <location>
        <begin position="395"/>
        <end position="404"/>
    </location>
</feature>
<feature type="DNA-binding region" description="Fork-head" evidence="3">
    <location>
        <begin position="867"/>
        <end position="953"/>
    </location>
</feature>
<feature type="compositionally biased region" description="Basic and acidic residues" evidence="4">
    <location>
        <begin position="636"/>
        <end position="652"/>
    </location>
</feature>
<evidence type="ECO:0000313" key="8">
    <source>
        <dbReference type="Proteomes" id="UP000799772"/>
    </source>
</evidence>
<feature type="region of interest" description="Disordered" evidence="4">
    <location>
        <begin position="942"/>
        <end position="1099"/>
    </location>
</feature>
<dbReference type="PROSITE" id="PS00658">
    <property type="entry name" value="FORK_HEAD_2"/>
    <property type="match status" value="1"/>
</dbReference>
<name>A0A9P4I8T6_9PEZI</name>
<dbReference type="Proteomes" id="UP000799772">
    <property type="component" value="Unassembled WGS sequence"/>
</dbReference>
<dbReference type="PRINTS" id="PR00053">
    <property type="entry name" value="FORKHEAD"/>
</dbReference>
<evidence type="ECO:0000256" key="2">
    <source>
        <dbReference type="ARBA" id="ARBA00023242"/>
    </source>
</evidence>
<feature type="compositionally biased region" description="Low complexity" evidence="4">
    <location>
        <begin position="1004"/>
        <end position="1036"/>
    </location>
</feature>
<dbReference type="SUPFAM" id="SSF49879">
    <property type="entry name" value="SMAD/FHA domain"/>
    <property type="match status" value="1"/>
</dbReference>
<accession>A0A9P4I8T6</accession>
<dbReference type="InterPro" id="IPR000253">
    <property type="entry name" value="FHA_dom"/>
</dbReference>
<evidence type="ECO:0000259" key="5">
    <source>
        <dbReference type="PROSITE" id="PS50006"/>
    </source>
</evidence>
<dbReference type="InterPro" id="IPR001766">
    <property type="entry name" value="Fork_head_dom"/>
</dbReference>
<dbReference type="PANTHER" id="PTHR21712">
    <property type="entry name" value="PRE-RRNA-PROCESSING PROTEIN FHL1"/>
    <property type="match status" value="1"/>
</dbReference>
<feature type="compositionally biased region" description="Basic residues" evidence="4">
    <location>
        <begin position="653"/>
        <end position="667"/>
    </location>
</feature>
<dbReference type="EMBL" id="ML978131">
    <property type="protein sequence ID" value="KAF2095583.1"/>
    <property type="molecule type" value="Genomic_DNA"/>
</dbReference>
<dbReference type="InterPro" id="IPR008984">
    <property type="entry name" value="SMAD_FHA_dom_sf"/>
</dbReference>
<feature type="compositionally biased region" description="Polar residues" evidence="4">
    <location>
        <begin position="49"/>
        <end position="61"/>
    </location>
</feature>
<feature type="compositionally biased region" description="Basic and acidic residues" evidence="4">
    <location>
        <begin position="854"/>
        <end position="863"/>
    </location>
</feature>
<dbReference type="PROSITE" id="PS50039">
    <property type="entry name" value="FORK_HEAD_3"/>
    <property type="match status" value="1"/>
</dbReference>
<dbReference type="GO" id="GO:0003700">
    <property type="term" value="F:DNA-binding transcription factor activity"/>
    <property type="evidence" value="ECO:0007669"/>
    <property type="project" value="InterPro"/>
</dbReference>
<comment type="caution">
    <text evidence="7">The sequence shown here is derived from an EMBL/GenBank/DDBJ whole genome shotgun (WGS) entry which is preliminary data.</text>
</comment>
<feature type="region of interest" description="Disordered" evidence="4">
    <location>
        <begin position="570"/>
        <end position="863"/>
    </location>
</feature>
<evidence type="ECO:0008006" key="9">
    <source>
        <dbReference type="Google" id="ProtNLM"/>
    </source>
</evidence>
<feature type="domain" description="Fork-head" evidence="6">
    <location>
        <begin position="867"/>
        <end position="953"/>
    </location>
</feature>
<dbReference type="SUPFAM" id="SSF46785">
    <property type="entry name" value="Winged helix' DNA-binding domain"/>
    <property type="match status" value="1"/>
</dbReference>
<evidence type="ECO:0000313" key="7">
    <source>
        <dbReference type="EMBL" id="KAF2095583.1"/>
    </source>
</evidence>
<evidence type="ECO:0000256" key="3">
    <source>
        <dbReference type="PROSITE-ProRule" id="PRU00089"/>
    </source>
</evidence>
<dbReference type="SMART" id="SM00339">
    <property type="entry name" value="FH"/>
    <property type="match status" value="1"/>
</dbReference>
<feature type="compositionally biased region" description="Polar residues" evidence="4">
    <location>
        <begin position="222"/>
        <end position="243"/>
    </location>
</feature>
<dbReference type="InterPro" id="IPR045178">
    <property type="entry name" value="Fhl1/FHA1"/>
</dbReference>
<evidence type="ECO:0000256" key="1">
    <source>
        <dbReference type="ARBA" id="ARBA00023125"/>
    </source>
</evidence>
<feature type="region of interest" description="Disordered" evidence="4">
    <location>
        <begin position="1159"/>
        <end position="1312"/>
    </location>
</feature>
<dbReference type="GO" id="GO:0060962">
    <property type="term" value="P:regulation of ribosomal protein gene transcription by RNA polymerase II"/>
    <property type="evidence" value="ECO:0007669"/>
    <property type="project" value="InterPro"/>
</dbReference>
<feature type="compositionally biased region" description="Pro residues" evidence="4">
    <location>
        <begin position="1065"/>
        <end position="1076"/>
    </location>
</feature>
<feature type="region of interest" description="Disordered" evidence="4">
    <location>
        <begin position="356"/>
        <end position="418"/>
    </location>
</feature>
<dbReference type="Pfam" id="PF00250">
    <property type="entry name" value="Forkhead"/>
    <property type="match status" value="1"/>
</dbReference>
<dbReference type="CDD" id="cd00059">
    <property type="entry name" value="FH_FOX"/>
    <property type="match status" value="1"/>
</dbReference>
<feature type="region of interest" description="Disordered" evidence="4">
    <location>
        <begin position="48"/>
        <end position="73"/>
    </location>
</feature>
<dbReference type="Pfam" id="PF00498">
    <property type="entry name" value="FHA"/>
    <property type="match status" value="1"/>
</dbReference>
<feature type="compositionally biased region" description="Polar residues" evidence="4">
    <location>
        <begin position="614"/>
        <end position="623"/>
    </location>
</feature>
<proteinExistence type="predicted"/>
<feature type="region of interest" description="Disordered" evidence="4">
    <location>
        <begin position="264"/>
        <end position="293"/>
    </location>
</feature>
<keyword evidence="2 3" id="KW-0539">Nucleus</keyword>
<dbReference type="GO" id="GO:0005634">
    <property type="term" value="C:nucleus"/>
    <property type="evidence" value="ECO:0007669"/>
    <property type="project" value="UniProtKB-SubCell"/>
</dbReference>
<feature type="compositionally biased region" description="Polar residues" evidence="4">
    <location>
        <begin position="1046"/>
        <end position="1056"/>
    </location>
</feature>
<dbReference type="PANTHER" id="PTHR21712:SF29">
    <property type="entry name" value="PRE-RRNA-PROCESSING PROTEIN FHL1"/>
    <property type="match status" value="1"/>
</dbReference>
<protein>
    <recommendedName>
        <fullName evidence="9">Fork-head domain-containing protein</fullName>
    </recommendedName>
</protein>
<feature type="compositionally biased region" description="Low complexity" evidence="4">
    <location>
        <begin position="1181"/>
        <end position="1201"/>
    </location>
</feature>
<evidence type="ECO:0000259" key="6">
    <source>
        <dbReference type="PROSITE" id="PS50039"/>
    </source>
</evidence>
<gene>
    <name evidence="7" type="ORF">NA57DRAFT_59572</name>
</gene>
<feature type="compositionally biased region" description="Low complexity" evidence="4">
    <location>
        <begin position="1256"/>
        <end position="1274"/>
    </location>
</feature>
<dbReference type="Gene3D" id="1.10.10.10">
    <property type="entry name" value="Winged helix-like DNA-binding domain superfamily/Winged helix DNA-binding domain"/>
    <property type="match status" value="1"/>
</dbReference>
<dbReference type="InterPro" id="IPR030456">
    <property type="entry name" value="TF_fork_head_CS_2"/>
</dbReference>
<dbReference type="PROSITE" id="PS50006">
    <property type="entry name" value="FHA_DOMAIN"/>
    <property type="match status" value="1"/>
</dbReference>
<organism evidence="7 8">
    <name type="scientific">Rhizodiscina lignyota</name>
    <dbReference type="NCBI Taxonomy" id="1504668"/>
    <lineage>
        <taxon>Eukaryota</taxon>
        <taxon>Fungi</taxon>
        <taxon>Dikarya</taxon>
        <taxon>Ascomycota</taxon>
        <taxon>Pezizomycotina</taxon>
        <taxon>Dothideomycetes</taxon>
        <taxon>Pleosporomycetidae</taxon>
        <taxon>Aulographales</taxon>
        <taxon>Rhizodiscinaceae</taxon>
        <taxon>Rhizodiscina</taxon>
    </lineage>
</organism>
<dbReference type="InterPro" id="IPR036388">
    <property type="entry name" value="WH-like_DNA-bd_sf"/>
</dbReference>
<evidence type="ECO:0000256" key="4">
    <source>
        <dbReference type="SAM" id="MobiDB-lite"/>
    </source>
</evidence>